<evidence type="ECO:0000313" key="1">
    <source>
        <dbReference type="EMBL" id="MFD1050671.1"/>
    </source>
</evidence>
<comment type="caution">
    <text evidence="1">The sequence shown here is derived from an EMBL/GenBank/DDBJ whole genome shotgun (WGS) entry which is preliminary data.</text>
</comment>
<dbReference type="Pfam" id="PF16868">
    <property type="entry name" value="NMT1_3"/>
    <property type="match status" value="1"/>
</dbReference>
<gene>
    <name evidence="1" type="ORF">ACFQ1S_36670</name>
</gene>
<keyword evidence="2" id="KW-1185">Reference proteome</keyword>
<proteinExistence type="predicted"/>
<name>A0ABW3MJA4_9PSEU</name>
<sequence length="212" mass="23033">HTPRALARIYDDYLHIVVRDESTIRSVKDLQGKRVAVGAKNSGVQVIAKRVLSIARVDVTQVNDSLGGSADQLKAGTIDAFFWSGGLPTREITALATKDFHIRLVDMSDVMNSIRAEYRYYSSATVPLSTYSLGGPQTPVTTPVTTLVVPNLLLVRDDFPAGNACAITKLIFDRKDELARTHPAAKEITRETAVKTDPVPLHPGARQALGVN</sequence>
<reference evidence="2" key="1">
    <citation type="journal article" date="2019" name="Int. J. Syst. Evol. Microbiol.">
        <title>The Global Catalogue of Microorganisms (GCM) 10K type strain sequencing project: providing services to taxonomists for standard genome sequencing and annotation.</title>
        <authorList>
            <consortium name="The Broad Institute Genomics Platform"/>
            <consortium name="The Broad Institute Genome Sequencing Center for Infectious Disease"/>
            <person name="Wu L."/>
            <person name="Ma J."/>
        </authorList>
    </citation>
    <scope>NUCLEOTIDE SEQUENCE [LARGE SCALE GENOMIC DNA]</scope>
    <source>
        <strain evidence="2">JCM 31486</strain>
    </source>
</reference>
<dbReference type="NCBIfam" id="TIGR02122">
    <property type="entry name" value="TRAP_TAXI"/>
    <property type="match status" value="1"/>
</dbReference>
<dbReference type="InterPro" id="IPR011852">
    <property type="entry name" value="TRAP_TAXI"/>
</dbReference>
<dbReference type="Gene3D" id="3.40.190.10">
    <property type="entry name" value="Periplasmic binding protein-like II"/>
    <property type="match status" value="2"/>
</dbReference>
<dbReference type="Proteomes" id="UP001597045">
    <property type="component" value="Unassembled WGS sequence"/>
</dbReference>
<protein>
    <submittedName>
        <fullName evidence="1">TAXI family TRAP transporter solute-binding subunit</fullName>
    </submittedName>
</protein>
<evidence type="ECO:0000313" key="2">
    <source>
        <dbReference type="Proteomes" id="UP001597045"/>
    </source>
</evidence>
<dbReference type="PANTHER" id="PTHR42941:SF1">
    <property type="entry name" value="SLL1037 PROTEIN"/>
    <property type="match status" value="1"/>
</dbReference>
<dbReference type="PANTHER" id="PTHR42941">
    <property type="entry name" value="SLL1037 PROTEIN"/>
    <property type="match status" value="1"/>
</dbReference>
<dbReference type="SUPFAM" id="SSF53850">
    <property type="entry name" value="Periplasmic binding protein-like II"/>
    <property type="match status" value="1"/>
</dbReference>
<dbReference type="EMBL" id="JBHTIS010003011">
    <property type="protein sequence ID" value="MFD1050671.1"/>
    <property type="molecule type" value="Genomic_DNA"/>
</dbReference>
<feature type="non-terminal residue" evidence="1">
    <location>
        <position position="1"/>
    </location>
</feature>
<organism evidence="1 2">
    <name type="scientific">Kibdelosporangium lantanae</name>
    <dbReference type="NCBI Taxonomy" id="1497396"/>
    <lineage>
        <taxon>Bacteria</taxon>
        <taxon>Bacillati</taxon>
        <taxon>Actinomycetota</taxon>
        <taxon>Actinomycetes</taxon>
        <taxon>Pseudonocardiales</taxon>
        <taxon>Pseudonocardiaceae</taxon>
        <taxon>Kibdelosporangium</taxon>
    </lineage>
</organism>
<accession>A0ABW3MJA4</accession>